<feature type="transmembrane region" description="Helical" evidence="2">
    <location>
        <begin position="47"/>
        <end position="64"/>
    </location>
</feature>
<sequence length="302" mass="33161">MSGGAQAEDEARKRRTRYPALLAVGIGCYVFAVIAGMFLLADGFGPVLQVSLWIVHGTLLIVLIRKLGARESSTYAALFIVITSAMSVYVIGMARDDLTLQQRGEKVTATVVKERLDPAQGRKGRHSYYTLERQDGTRIPGPEMETTSDLYDVGQVLTVIEDPEGELRPQTPGQADATAEQLGAGALALAALGSVGWMTWRGSDAARRRDAQKRPGGARKAYKTVTGDHSTQEEQEEKLREALRTYPADRRGYIKVHPGEYPDVTQQRAARIAWEMGLRAEAVGNRGSWRFGETVIEEVPQD</sequence>
<feature type="transmembrane region" description="Helical" evidence="2">
    <location>
        <begin position="76"/>
        <end position="94"/>
    </location>
</feature>
<keyword evidence="4" id="KW-1185">Reference proteome</keyword>
<feature type="transmembrane region" description="Helical" evidence="2">
    <location>
        <begin position="20"/>
        <end position="41"/>
    </location>
</feature>
<evidence type="ECO:0000256" key="2">
    <source>
        <dbReference type="SAM" id="Phobius"/>
    </source>
</evidence>
<proteinExistence type="predicted"/>
<feature type="region of interest" description="Disordered" evidence="1">
    <location>
        <begin position="205"/>
        <end position="235"/>
    </location>
</feature>
<protein>
    <recommendedName>
        <fullName evidence="5">DUF3592 domain-containing protein</fullName>
    </recommendedName>
</protein>
<evidence type="ECO:0000256" key="1">
    <source>
        <dbReference type="SAM" id="MobiDB-lite"/>
    </source>
</evidence>
<organism evidence="3 4">
    <name type="scientific">Streptomyces incanus</name>
    <dbReference type="NCBI Taxonomy" id="887453"/>
    <lineage>
        <taxon>Bacteria</taxon>
        <taxon>Bacillati</taxon>
        <taxon>Actinomycetota</taxon>
        <taxon>Actinomycetes</taxon>
        <taxon>Kitasatosporales</taxon>
        <taxon>Streptomycetaceae</taxon>
        <taxon>Streptomyces</taxon>
    </lineage>
</organism>
<keyword evidence="2" id="KW-0472">Membrane</keyword>
<accession>A0ABW0XY14</accession>
<evidence type="ECO:0000313" key="4">
    <source>
        <dbReference type="Proteomes" id="UP001596183"/>
    </source>
</evidence>
<reference evidence="4" key="1">
    <citation type="journal article" date="2019" name="Int. J. Syst. Evol. Microbiol.">
        <title>The Global Catalogue of Microorganisms (GCM) 10K type strain sequencing project: providing services to taxonomists for standard genome sequencing and annotation.</title>
        <authorList>
            <consortium name="The Broad Institute Genomics Platform"/>
            <consortium name="The Broad Institute Genome Sequencing Center for Infectious Disease"/>
            <person name="Wu L."/>
            <person name="Ma J."/>
        </authorList>
    </citation>
    <scope>NUCLEOTIDE SEQUENCE [LARGE SCALE GENOMIC DNA]</scope>
    <source>
        <strain evidence="4">JCM 13852</strain>
    </source>
</reference>
<dbReference type="EMBL" id="JBHSPC010000162">
    <property type="protein sequence ID" value="MFC5675291.1"/>
    <property type="molecule type" value="Genomic_DNA"/>
</dbReference>
<keyword evidence="2" id="KW-1133">Transmembrane helix</keyword>
<dbReference type="RefSeq" id="WP_381220100.1">
    <property type="nucleotide sequence ID" value="NZ_JBHSPC010000162.1"/>
</dbReference>
<gene>
    <name evidence="3" type="ORF">ACFP2V_36135</name>
</gene>
<dbReference type="Proteomes" id="UP001596183">
    <property type="component" value="Unassembled WGS sequence"/>
</dbReference>
<evidence type="ECO:0008006" key="5">
    <source>
        <dbReference type="Google" id="ProtNLM"/>
    </source>
</evidence>
<keyword evidence="2" id="KW-0812">Transmembrane</keyword>
<evidence type="ECO:0000313" key="3">
    <source>
        <dbReference type="EMBL" id="MFC5675291.1"/>
    </source>
</evidence>
<name>A0ABW0XY14_9ACTN</name>
<comment type="caution">
    <text evidence="3">The sequence shown here is derived from an EMBL/GenBank/DDBJ whole genome shotgun (WGS) entry which is preliminary data.</text>
</comment>